<feature type="transmembrane region" description="Helical" evidence="13">
    <location>
        <begin position="16"/>
        <end position="42"/>
    </location>
</feature>
<keyword evidence="9" id="KW-0520">NAD</keyword>
<proteinExistence type="inferred from homology"/>
<dbReference type="EMBL" id="LAZR01026158">
    <property type="protein sequence ID" value="KKL69614.1"/>
    <property type="molecule type" value="Genomic_DNA"/>
</dbReference>
<dbReference type="InterPro" id="IPR002128">
    <property type="entry name" value="NADH_UbQ_OxRdtase_chlpt_su5_C"/>
</dbReference>
<dbReference type="GO" id="GO:0048038">
    <property type="term" value="F:quinone binding"/>
    <property type="evidence" value="ECO:0007669"/>
    <property type="project" value="UniProtKB-KW"/>
</dbReference>
<comment type="catalytic activity">
    <reaction evidence="11">
        <text>a plastoquinone + NADPH + (n+1) H(+)(in) = a plastoquinol + NADP(+) + n H(+)(out)</text>
        <dbReference type="Rhea" id="RHEA:42612"/>
        <dbReference type="Rhea" id="RHEA-COMP:9561"/>
        <dbReference type="Rhea" id="RHEA-COMP:9562"/>
        <dbReference type="ChEBI" id="CHEBI:15378"/>
        <dbReference type="ChEBI" id="CHEBI:17757"/>
        <dbReference type="ChEBI" id="CHEBI:57783"/>
        <dbReference type="ChEBI" id="CHEBI:58349"/>
        <dbReference type="ChEBI" id="CHEBI:62192"/>
    </reaction>
</comment>
<evidence type="ECO:0000256" key="13">
    <source>
        <dbReference type="SAM" id="Phobius"/>
    </source>
</evidence>
<protein>
    <recommendedName>
        <fullName evidence="14">NADH:ubiquinone/plastoquinone oxidoreductase chloroplast chain 5 C-terminal domain-containing protein</fullName>
    </recommendedName>
</protein>
<evidence type="ECO:0000256" key="3">
    <source>
        <dbReference type="ARBA" id="ARBA00022692"/>
    </source>
</evidence>
<evidence type="ECO:0000256" key="4">
    <source>
        <dbReference type="ARBA" id="ARBA00022719"/>
    </source>
</evidence>
<dbReference type="Gene3D" id="1.20.5.2700">
    <property type="match status" value="1"/>
</dbReference>
<keyword evidence="7" id="KW-1278">Translocase</keyword>
<evidence type="ECO:0000256" key="11">
    <source>
        <dbReference type="ARBA" id="ARBA00047726"/>
    </source>
</evidence>
<accession>A0A0F9E6J7</accession>
<dbReference type="GO" id="GO:0016020">
    <property type="term" value="C:membrane"/>
    <property type="evidence" value="ECO:0007669"/>
    <property type="project" value="UniProtKB-SubCell"/>
</dbReference>
<evidence type="ECO:0000313" key="15">
    <source>
        <dbReference type="EMBL" id="KKL69614.1"/>
    </source>
</evidence>
<comment type="similarity">
    <text evidence="2">Belongs to the complex I subunit 5 family.</text>
</comment>
<comment type="subcellular location">
    <subcellularLocation>
        <location evidence="1">Membrane</location>
        <topology evidence="1">Multi-pass membrane protein</topology>
    </subcellularLocation>
</comment>
<keyword evidence="4" id="KW-0874">Quinone</keyword>
<reference evidence="15" key="1">
    <citation type="journal article" date="2015" name="Nature">
        <title>Complex archaea that bridge the gap between prokaryotes and eukaryotes.</title>
        <authorList>
            <person name="Spang A."/>
            <person name="Saw J.H."/>
            <person name="Jorgensen S.L."/>
            <person name="Zaremba-Niedzwiedzka K."/>
            <person name="Martijn J."/>
            <person name="Lind A.E."/>
            <person name="van Eijk R."/>
            <person name="Schleper C."/>
            <person name="Guy L."/>
            <person name="Ettema T.J."/>
        </authorList>
    </citation>
    <scope>NUCLEOTIDE SEQUENCE</scope>
</reference>
<dbReference type="GO" id="GO:0015990">
    <property type="term" value="P:electron transport coupled proton transport"/>
    <property type="evidence" value="ECO:0007669"/>
    <property type="project" value="TreeGrafter"/>
</dbReference>
<evidence type="ECO:0000256" key="7">
    <source>
        <dbReference type="ARBA" id="ARBA00022967"/>
    </source>
</evidence>
<evidence type="ECO:0000256" key="1">
    <source>
        <dbReference type="ARBA" id="ARBA00004141"/>
    </source>
</evidence>
<dbReference type="PANTHER" id="PTHR42829:SF2">
    <property type="entry name" value="NADH-UBIQUINONE OXIDOREDUCTASE CHAIN 5"/>
    <property type="match status" value="1"/>
</dbReference>
<comment type="caution">
    <text evidence="15">The sequence shown here is derived from an EMBL/GenBank/DDBJ whole genome shotgun (WGS) entry which is preliminary data.</text>
</comment>
<keyword evidence="10 13" id="KW-0472">Membrane</keyword>
<dbReference type="AlphaFoldDB" id="A0A0F9E6J7"/>
<dbReference type="Pfam" id="PF01010">
    <property type="entry name" value="Proton_antipo_C"/>
    <property type="match status" value="1"/>
</dbReference>
<feature type="transmembrane region" description="Helical" evidence="13">
    <location>
        <begin position="62"/>
        <end position="85"/>
    </location>
</feature>
<feature type="transmembrane region" description="Helical" evidence="13">
    <location>
        <begin position="169"/>
        <end position="188"/>
    </location>
</feature>
<evidence type="ECO:0000256" key="5">
    <source>
        <dbReference type="ARBA" id="ARBA00022857"/>
    </source>
</evidence>
<dbReference type="GO" id="GO:0008137">
    <property type="term" value="F:NADH dehydrogenase (ubiquinone) activity"/>
    <property type="evidence" value="ECO:0007669"/>
    <property type="project" value="InterPro"/>
</dbReference>
<evidence type="ECO:0000256" key="8">
    <source>
        <dbReference type="ARBA" id="ARBA00022989"/>
    </source>
</evidence>
<evidence type="ECO:0000256" key="12">
    <source>
        <dbReference type="ARBA" id="ARBA00048026"/>
    </source>
</evidence>
<evidence type="ECO:0000256" key="10">
    <source>
        <dbReference type="ARBA" id="ARBA00023136"/>
    </source>
</evidence>
<evidence type="ECO:0000256" key="9">
    <source>
        <dbReference type="ARBA" id="ARBA00023027"/>
    </source>
</evidence>
<keyword evidence="6" id="KW-0618">Plastoquinone</keyword>
<gene>
    <name evidence="15" type="ORF">LCGC14_2113200</name>
</gene>
<dbReference type="PANTHER" id="PTHR42829">
    <property type="entry name" value="NADH-UBIQUINONE OXIDOREDUCTASE CHAIN 5"/>
    <property type="match status" value="1"/>
</dbReference>
<keyword evidence="8 13" id="KW-1133">Transmembrane helix</keyword>
<evidence type="ECO:0000256" key="2">
    <source>
        <dbReference type="ARBA" id="ARBA00008200"/>
    </source>
</evidence>
<dbReference type="InterPro" id="IPR003945">
    <property type="entry name" value="NU5C-like"/>
</dbReference>
<dbReference type="GO" id="GO:0003954">
    <property type="term" value="F:NADH dehydrogenase activity"/>
    <property type="evidence" value="ECO:0007669"/>
    <property type="project" value="TreeGrafter"/>
</dbReference>
<organism evidence="15">
    <name type="scientific">marine sediment metagenome</name>
    <dbReference type="NCBI Taxonomy" id="412755"/>
    <lineage>
        <taxon>unclassified sequences</taxon>
        <taxon>metagenomes</taxon>
        <taxon>ecological metagenomes</taxon>
    </lineage>
</organism>
<evidence type="ECO:0000256" key="6">
    <source>
        <dbReference type="ARBA" id="ARBA00022957"/>
    </source>
</evidence>
<feature type="domain" description="NADH:ubiquinone/plastoquinone oxidoreductase chloroplast chain 5 C-terminal" evidence="14">
    <location>
        <begin position="7"/>
        <end position="88"/>
    </location>
</feature>
<dbReference type="GO" id="GO:0042773">
    <property type="term" value="P:ATP synthesis coupled electron transport"/>
    <property type="evidence" value="ECO:0007669"/>
    <property type="project" value="InterPro"/>
</dbReference>
<keyword evidence="3 13" id="KW-0812">Transmembrane</keyword>
<comment type="catalytic activity">
    <reaction evidence="12">
        <text>a plastoquinone + NADH + (n+1) H(+)(in) = a plastoquinol + NAD(+) + n H(+)(out)</text>
        <dbReference type="Rhea" id="RHEA:42608"/>
        <dbReference type="Rhea" id="RHEA-COMP:9561"/>
        <dbReference type="Rhea" id="RHEA-COMP:9562"/>
        <dbReference type="ChEBI" id="CHEBI:15378"/>
        <dbReference type="ChEBI" id="CHEBI:17757"/>
        <dbReference type="ChEBI" id="CHEBI:57540"/>
        <dbReference type="ChEBI" id="CHEBI:57945"/>
        <dbReference type="ChEBI" id="CHEBI:62192"/>
    </reaction>
</comment>
<feature type="non-terminal residue" evidence="15">
    <location>
        <position position="1"/>
    </location>
</feature>
<evidence type="ECO:0000259" key="14">
    <source>
        <dbReference type="Pfam" id="PF01010"/>
    </source>
</evidence>
<name>A0A0F9E6J7_9ZZZZ</name>
<sequence length="190" mass="20260">SAQTGDRPSEPHESPWVMLLPLVVLATLAATVGFVNIAGGMSDILEGWLPEETHELAAAGEFVLWISVVSVAVGLAGLGLAWAIYSRKAIRAEEVSAALEPLQVLLDRKYYLDELYETVILKGVIMRGVAAALQAWDRYVIDGLVNGLASLMRLSSEKFRLAQAGQAQLYGAAIFIGVVAMIAGVLIANP</sequence>
<keyword evidence="5" id="KW-0521">NADP</keyword>